<name>A0A240C665_9STAP</name>
<keyword evidence="4 12" id="KW-0808">Transferase</keyword>
<keyword evidence="17" id="KW-1185">Reference proteome</keyword>
<proteinExistence type="inferred from homology"/>
<keyword evidence="6 12" id="KW-0547">Nucleotide-binding</keyword>
<reference evidence="17" key="3">
    <citation type="journal article" date="2019" name="Int. J. Syst. Evol. Microbiol.">
        <title>The Global Catalogue of Microorganisms (GCM) 10K type strain sequencing project: providing services to taxonomists for standard genome sequencing and annotation.</title>
        <authorList>
            <consortium name="The Broad Institute Genomics Platform"/>
            <consortium name="The Broad Institute Genome Sequencing Center for Infectious Disease"/>
            <person name="Wu L."/>
            <person name="Ma J."/>
        </authorList>
    </citation>
    <scope>NUCLEOTIDE SEQUENCE [LARGE SCALE GENOMIC DNA]</scope>
    <source>
        <strain evidence="17">CCM 4175</strain>
    </source>
</reference>
<dbReference type="NCBIfam" id="TIGR02152">
    <property type="entry name" value="D_ribokin_bact"/>
    <property type="match status" value="1"/>
</dbReference>
<evidence type="ECO:0000256" key="5">
    <source>
        <dbReference type="ARBA" id="ARBA00022723"/>
    </source>
</evidence>
<evidence type="ECO:0000313" key="16">
    <source>
        <dbReference type="Proteomes" id="UP000243706"/>
    </source>
</evidence>
<keyword evidence="11 12" id="KW-0119">Carbohydrate metabolism</keyword>
<reference evidence="14" key="1">
    <citation type="journal article" date="2014" name="Int. J. Syst. Evol. Microbiol.">
        <title>Complete genome of a new Firmicutes species belonging to the dominant human colonic microbiota ('Ruminococcus bicirculans') reveals two chromosomes and a selective capacity to utilize plant glucans.</title>
        <authorList>
            <consortium name="NISC Comparative Sequencing Program"/>
            <person name="Wegmann U."/>
            <person name="Louis P."/>
            <person name="Goesmann A."/>
            <person name="Henrissat B."/>
            <person name="Duncan S.H."/>
            <person name="Flint H.J."/>
        </authorList>
    </citation>
    <scope>NUCLEOTIDE SEQUENCE</scope>
    <source>
        <strain evidence="14">CCM 4175</strain>
    </source>
</reference>
<dbReference type="EC" id="2.7.1.15" evidence="2 12"/>
<comment type="subcellular location">
    <subcellularLocation>
        <location evidence="12">Cytoplasm</location>
    </subcellularLocation>
</comment>
<evidence type="ECO:0000313" key="14">
    <source>
        <dbReference type="EMBL" id="GGA91511.1"/>
    </source>
</evidence>
<evidence type="ECO:0000256" key="7">
    <source>
        <dbReference type="ARBA" id="ARBA00022777"/>
    </source>
</evidence>
<dbReference type="InterPro" id="IPR011877">
    <property type="entry name" value="Ribokinase"/>
</dbReference>
<feature type="binding site" evidence="12">
    <location>
        <position position="278"/>
    </location>
    <ligand>
        <name>K(+)</name>
        <dbReference type="ChEBI" id="CHEBI:29103"/>
    </ligand>
</feature>
<dbReference type="PROSITE" id="PS00584">
    <property type="entry name" value="PFKB_KINASES_2"/>
    <property type="match status" value="1"/>
</dbReference>
<dbReference type="PRINTS" id="PR00990">
    <property type="entry name" value="RIBOKINASE"/>
</dbReference>
<organism evidence="15 16">
    <name type="scientific">Staphylococcus muscae</name>
    <dbReference type="NCBI Taxonomy" id="1294"/>
    <lineage>
        <taxon>Bacteria</taxon>
        <taxon>Bacillati</taxon>
        <taxon>Bacillota</taxon>
        <taxon>Bacilli</taxon>
        <taxon>Bacillales</taxon>
        <taxon>Staphylococcaceae</taxon>
        <taxon>Staphylococcus</taxon>
    </lineage>
</organism>
<dbReference type="KEGG" id="smus:C7J88_04965"/>
<comment type="subunit">
    <text evidence="12">Homodimer.</text>
</comment>
<feature type="binding site" evidence="12">
    <location>
        <position position="243"/>
    </location>
    <ligand>
        <name>substrate</name>
    </ligand>
</feature>
<feature type="domain" description="Carbohydrate kinase PfkB" evidence="13">
    <location>
        <begin position="3"/>
        <end position="285"/>
    </location>
</feature>
<evidence type="ECO:0000313" key="15">
    <source>
        <dbReference type="EMBL" id="SNW03507.1"/>
    </source>
</evidence>
<dbReference type="Proteomes" id="UP000652995">
    <property type="component" value="Unassembled WGS sequence"/>
</dbReference>
<evidence type="ECO:0000256" key="6">
    <source>
        <dbReference type="ARBA" id="ARBA00022741"/>
    </source>
</evidence>
<dbReference type="GO" id="GO:0019303">
    <property type="term" value="P:D-ribose catabolic process"/>
    <property type="evidence" value="ECO:0007669"/>
    <property type="project" value="UniProtKB-UniRule"/>
</dbReference>
<reference evidence="15 16" key="2">
    <citation type="submission" date="2017-06" db="EMBL/GenBank/DDBJ databases">
        <authorList>
            <consortium name="Pathogen Informatics"/>
        </authorList>
    </citation>
    <scope>NUCLEOTIDE SEQUENCE [LARGE SCALE GENOMIC DNA]</scope>
    <source>
        <strain evidence="15 16">NCTC13833</strain>
    </source>
</reference>
<dbReference type="HAMAP" id="MF_01987">
    <property type="entry name" value="Ribokinase"/>
    <property type="match status" value="1"/>
</dbReference>
<keyword evidence="10 12" id="KW-0630">Potassium</keyword>
<dbReference type="GO" id="GO:0004747">
    <property type="term" value="F:ribokinase activity"/>
    <property type="evidence" value="ECO:0007669"/>
    <property type="project" value="UniProtKB-UniRule"/>
</dbReference>
<dbReference type="InterPro" id="IPR011611">
    <property type="entry name" value="PfkB_dom"/>
</dbReference>
<dbReference type="GO" id="GO:0046872">
    <property type="term" value="F:metal ion binding"/>
    <property type="evidence" value="ECO:0007669"/>
    <property type="project" value="UniProtKB-KW"/>
</dbReference>
<evidence type="ECO:0000256" key="3">
    <source>
        <dbReference type="ARBA" id="ARBA00016943"/>
    </source>
</evidence>
<dbReference type="EMBL" id="LT906464">
    <property type="protein sequence ID" value="SNW03507.1"/>
    <property type="molecule type" value="Genomic_DNA"/>
</dbReference>
<dbReference type="AlphaFoldDB" id="A0A240C665"/>
<evidence type="ECO:0000256" key="9">
    <source>
        <dbReference type="ARBA" id="ARBA00022842"/>
    </source>
</evidence>
<dbReference type="PANTHER" id="PTHR10584:SF166">
    <property type="entry name" value="RIBOKINASE"/>
    <property type="match status" value="1"/>
</dbReference>
<keyword evidence="12" id="KW-0963">Cytoplasm</keyword>
<dbReference type="InterPro" id="IPR002173">
    <property type="entry name" value="Carboh/pur_kinase_PfkB_CS"/>
</dbReference>
<protein>
    <recommendedName>
        <fullName evidence="3 12">Ribokinase</fullName>
        <shortName evidence="12">RK</shortName>
        <ecNumber evidence="2 12">2.7.1.15</ecNumber>
    </recommendedName>
</protein>
<evidence type="ECO:0000256" key="12">
    <source>
        <dbReference type="HAMAP-Rule" id="MF_01987"/>
    </source>
</evidence>
<dbReference type="RefSeq" id="WP_095117542.1">
    <property type="nucleotide sequence ID" value="NZ_BMCB01000008.1"/>
</dbReference>
<keyword evidence="9 12" id="KW-0460">Magnesium</keyword>
<dbReference type="InterPro" id="IPR002139">
    <property type="entry name" value="Ribo/fructo_kinase"/>
</dbReference>
<evidence type="ECO:0000259" key="13">
    <source>
        <dbReference type="Pfam" id="PF00294"/>
    </source>
</evidence>
<dbReference type="InterPro" id="IPR029056">
    <property type="entry name" value="Ribokinase-like"/>
</dbReference>
<evidence type="ECO:0000256" key="1">
    <source>
        <dbReference type="ARBA" id="ARBA00005380"/>
    </source>
</evidence>
<keyword evidence="8 12" id="KW-0067">ATP-binding</keyword>
<dbReference type="Pfam" id="PF00294">
    <property type="entry name" value="PfkB"/>
    <property type="match status" value="1"/>
</dbReference>
<comment type="activity regulation">
    <text evidence="12">Activated by a monovalent cation that binds near, but not in, the active site. The most likely occupant of the site in vivo is potassium. Ion binding induces a conformational change that may alter substrate affinity.</text>
</comment>
<dbReference type="Gene3D" id="3.40.1190.20">
    <property type="match status" value="1"/>
</dbReference>
<comment type="caution">
    <text evidence="12">Lacks conserved residue(s) required for the propagation of feature annotation.</text>
</comment>
<dbReference type="Proteomes" id="UP000243706">
    <property type="component" value="Chromosome 1"/>
</dbReference>
<evidence type="ECO:0000256" key="10">
    <source>
        <dbReference type="ARBA" id="ARBA00022958"/>
    </source>
</evidence>
<feature type="binding site" evidence="12">
    <location>
        <begin position="212"/>
        <end position="217"/>
    </location>
    <ligand>
        <name>ATP</name>
        <dbReference type="ChEBI" id="CHEBI:30616"/>
    </ligand>
</feature>
<keyword evidence="7 12" id="KW-0418">Kinase</keyword>
<comment type="cofactor">
    <cofactor evidence="12">
        <name>Mg(2+)</name>
        <dbReference type="ChEBI" id="CHEBI:18420"/>
    </cofactor>
    <text evidence="12">Requires a divalent cation, most likely magnesium in vivo, as an electrophilic catalyst to aid phosphoryl group transfer. It is the chelate of the metal and the nucleotide that is the actual substrate.</text>
</comment>
<feature type="binding site" evidence="12">
    <location>
        <position position="276"/>
    </location>
    <ligand>
        <name>K(+)</name>
        <dbReference type="ChEBI" id="CHEBI:29103"/>
    </ligand>
</feature>
<evidence type="ECO:0000256" key="2">
    <source>
        <dbReference type="ARBA" id="ARBA00012035"/>
    </source>
</evidence>
<evidence type="ECO:0000256" key="11">
    <source>
        <dbReference type="ARBA" id="ARBA00023277"/>
    </source>
</evidence>
<dbReference type="GO" id="GO:0005524">
    <property type="term" value="F:ATP binding"/>
    <property type="evidence" value="ECO:0007669"/>
    <property type="project" value="UniProtKB-UniRule"/>
</dbReference>
<dbReference type="SUPFAM" id="SSF53613">
    <property type="entry name" value="Ribokinase-like"/>
    <property type="match status" value="1"/>
</dbReference>
<feature type="binding site" evidence="12">
    <location>
        <position position="267"/>
    </location>
    <ligand>
        <name>ATP</name>
        <dbReference type="ChEBI" id="CHEBI:30616"/>
    </ligand>
</feature>
<keyword evidence="5 12" id="KW-0479">Metal-binding</keyword>
<dbReference type="GO" id="GO:0005829">
    <property type="term" value="C:cytosol"/>
    <property type="evidence" value="ECO:0007669"/>
    <property type="project" value="TreeGrafter"/>
</dbReference>
<comment type="pathway">
    <text evidence="12">Carbohydrate metabolism; D-ribose degradation; D-ribose 5-phosphate from beta-D-ribopyranose: step 2/2.</text>
</comment>
<feature type="binding site" evidence="12">
    <location>
        <begin position="12"/>
        <end position="14"/>
    </location>
    <ligand>
        <name>substrate</name>
    </ligand>
</feature>
<comment type="similarity">
    <text evidence="12">Belongs to the carbohydrate kinase PfkB family. Ribokinase subfamily.</text>
</comment>
<dbReference type="EMBL" id="BMCB01000008">
    <property type="protein sequence ID" value="GGA91511.1"/>
    <property type="molecule type" value="Genomic_DNA"/>
</dbReference>
<dbReference type="CDD" id="cd01174">
    <property type="entry name" value="ribokinase"/>
    <property type="match status" value="1"/>
</dbReference>
<comment type="similarity">
    <text evidence="1">Belongs to the carbohydrate kinase pfkB family.</text>
</comment>
<feature type="binding site" evidence="12">
    <location>
        <begin position="40"/>
        <end position="44"/>
    </location>
    <ligand>
        <name>substrate</name>
    </ligand>
</feature>
<evidence type="ECO:0000256" key="8">
    <source>
        <dbReference type="ARBA" id="ARBA00022840"/>
    </source>
</evidence>
<feature type="binding site" evidence="12">
    <location>
        <position position="239"/>
    </location>
    <ligand>
        <name>K(+)</name>
        <dbReference type="ChEBI" id="CHEBI:29103"/>
    </ligand>
</feature>
<sequence>MTHKIIVIGSASMDLTVQTQVMPDQGETILGETLYMAPGGKGANQAVAAARLKRNRDVYMIGAVGDDAFGQTILNNLRQHGVNVDYMQTIEGEHSGTAHITLYEQDNRIIVVPAANNRIVPEVVLPILQQFEKGDIIVMQQEIPAKTVEAVIDEAAQLELQVILNPAPYRALDNRLLNKVTYLTPNESECQQLFGESMDDALAQHPNQLIVTLGAEGAVYFDQTRQTVPAYPCDVVDTTGAGDTFNGALAVALSEGQSFETAIQFANMASSFAVSALGAQGGIPTREVVDKALNQ</sequence>
<feature type="binding site" evidence="12">
    <location>
        <begin position="242"/>
        <end position="243"/>
    </location>
    <ligand>
        <name>ATP</name>
        <dbReference type="ChEBI" id="CHEBI:30616"/>
    </ligand>
</feature>
<dbReference type="PANTHER" id="PTHR10584">
    <property type="entry name" value="SUGAR KINASE"/>
    <property type="match status" value="1"/>
</dbReference>
<comment type="function">
    <text evidence="12">Catalyzes the phosphorylation of ribose at O-5 in a reaction requiring ATP and magnesium. The resulting D-ribose-5-phosphate can then be used either for sythesis of nucleotides, histidine, and tryptophan, or as a component of the pentose phosphate pathway.</text>
</comment>
<feature type="binding site" evidence="12">
    <location>
        <position position="142"/>
    </location>
    <ligand>
        <name>substrate</name>
    </ligand>
</feature>
<accession>A0A240C665</accession>
<dbReference type="UniPathway" id="UPA00916">
    <property type="reaction ID" value="UER00889"/>
</dbReference>
<dbReference type="OrthoDB" id="9775849at2"/>
<feature type="binding site" evidence="12">
    <location>
        <position position="186"/>
    </location>
    <ligand>
        <name>ATP</name>
        <dbReference type="ChEBI" id="CHEBI:30616"/>
    </ligand>
</feature>
<comment type="catalytic activity">
    <reaction evidence="12">
        <text>D-ribose + ATP = D-ribose 5-phosphate + ADP + H(+)</text>
        <dbReference type="Rhea" id="RHEA:13697"/>
        <dbReference type="ChEBI" id="CHEBI:15378"/>
        <dbReference type="ChEBI" id="CHEBI:30616"/>
        <dbReference type="ChEBI" id="CHEBI:47013"/>
        <dbReference type="ChEBI" id="CHEBI:78346"/>
        <dbReference type="ChEBI" id="CHEBI:456216"/>
        <dbReference type="EC" id="2.7.1.15"/>
    </reaction>
</comment>
<reference evidence="14" key="4">
    <citation type="submission" date="2024-05" db="EMBL/GenBank/DDBJ databases">
        <authorList>
            <person name="Sun Q."/>
            <person name="Sedlacek I."/>
        </authorList>
    </citation>
    <scope>NUCLEOTIDE SEQUENCE</scope>
    <source>
        <strain evidence="14">CCM 4175</strain>
    </source>
</reference>
<evidence type="ECO:0000313" key="17">
    <source>
        <dbReference type="Proteomes" id="UP000652995"/>
    </source>
</evidence>
<feature type="binding site" evidence="12">
    <location>
        <position position="237"/>
    </location>
    <ligand>
        <name>K(+)</name>
        <dbReference type="ChEBI" id="CHEBI:29103"/>
    </ligand>
</feature>
<feature type="active site" description="Proton acceptor" evidence="12">
    <location>
        <position position="243"/>
    </location>
</feature>
<gene>
    <name evidence="12 15" type="primary">rbsK</name>
    <name evidence="14" type="ORF">GCM10007183_14610</name>
    <name evidence="15" type="ORF">SAMEA4412661_01660</name>
</gene>
<evidence type="ECO:0000256" key="4">
    <source>
        <dbReference type="ARBA" id="ARBA00022679"/>
    </source>
</evidence>
<feature type="binding site" evidence="12">
    <location>
        <position position="273"/>
    </location>
    <ligand>
        <name>K(+)</name>
        <dbReference type="ChEBI" id="CHEBI:29103"/>
    </ligand>
</feature>